<accession>A0ABT2NKP0</accession>
<evidence type="ECO:0000313" key="3">
    <source>
        <dbReference type="Proteomes" id="UP001205601"/>
    </source>
</evidence>
<keyword evidence="1" id="KW-1133">Transmembrane helix</keyword>
<evidence type="ECO:0000256" key="1">
    <source>
        <dbReference type="SAM" id="Phobius"/>
    </source>
</evidence>
<keyword evidence="1" id="KW-0812">Transmembrane</keyword>
<keyword evidence="1" id="KW-0472">Membrane</keyword>
<evidence type="ECO:0000313" key="2">
    <source>
        <dbReference type="EMBL" id="MCT8329493.1"/>
    </source>
</evidence>
<sequence>MLPFRLDRRVARFWHRENGAATIEVILWLPFFLGLFSLMVDISMIFNNQSRIMRIIQDGNRNYSIRRLTTNAETETYVENRIAPISTNASAVTTNVAGLITTTVTVPLADLDLLGIAYAFNNDWRVTADQLDEGFSE</sequence>
<protein>
    <submittedName>
        <fullName evidence="2">Pilus assembly protein</fullName>
    </submittedName>
</protein>
<dbReference type="RefSeq" id="WP_261494913.1">
    <property type="nucleotide sequence ID" value="NZ_JAOCQF010000001.1"/>
</dbReference>
<reference evidence="3" key="1">
    <citation type="submission" date="2023-07" db="EMBL/GenBank/DDBJ databases">
        <title>Defluviimonas sediminis sp. nov., isolated from mangrove sediment.</title>
        <authorList>
            <person name="Liu L."/>
            <person name="Li J."/>
            <person name="Huang Y."/>
            <person name="Pan J."/>
            <person name="Li M."/>
        </authorList>
    </citation>
    <scope>NUCLEOTIDE SEQUENCE [LARGE SCALE GENOMIC DNA]</scope>
    <source>
        <strain evidence="3">FT324</strain>
    </source>
</reference>
<keyword evidence="3" id="KW-1185">Reference proteome</keyword>
<name>A0ABT2NKP0_9RHOB</name>
<proteinExistence type="predicted"/>
<comment type="caution">
    <text evidence="2">The sequence shown here is derived from an EMBL/GenBank/DDBJ whole genome shotgun (WGS) entry which is preliminary data.</text>
</comment>
<gene>
    <name evidence="2" type="ORF">N5I32_08220</name>
</gene>
<dbReference type="Proteomes" id="UP001205601">
    <property type="component" value="Unassembled WGS sequence"/>
</dbReference>
<feature type="transmembrane region" description="Helical" evidence="1">
    <location>
        <begin position="25"/>
        <end position="46"/>
    </location>
</feature>
<dbReference type="EMBL" id="JAOCQF010000001">
    <property type="protein sequence ID" value="MCT8329493.1"/>
    <property type="molecule type" value="Genomic_DNA"/>
</dbReference>
<organism evidence="2 3">
    <name type="scientific">Albidovulum sediminis</name>
    <dbReference type="NCBI Taxonomy" id="3066345"/>
    <lineage>
        <taxon>Bacteria</taxon>
        <taxon>Pseudomonadati</taxon>
        <taxon>Pseudomonadota</taxon>
        <taxon>Alphaproteobacteria</taxon>
        <taxon>Rhodobacterales</taxon>
        <taxon>Paracoccaceae</taxon>
        <taxon>Albidovulum</taxon>
    </lineage>
</organism>